<evidence type="ECO:0000313" key="2">
    <source>
        <dbReference type="Proteomes" id="UP000008908"/>
    </source>
</evidence>
<reference evidence="2" key="1">
    <citation type="submission" date="2011-08" db="EMBL/GenBank/DDBJ databases">
        <title>The complete genome of Muricauda ruestringensis DSM 13258.</title>
        <authorList>
            <person name="Lucas S."/>
            <person name="Han J."/>
            <person name="Lapidus A."/>
            <person name="Bruce D."/>
            <person name="Goodwin L."/>
            <person name="Pitluck S."/>
            <person name="Peters L."/>
            <person name="Kyrpides N."/>
            <person name="Mavromatis K."/>
            <person name="Ivanova N."/>
            <person name="Ovchinnikova G."/>
            <person name="Teshima H."/>
            <person name="Detter J.C."/>
            <person name="Tapia R."/>
            <person name="Han C."/>
            <person name="Land M."/>
            <person name="Hauser L."/>
            <person name="Markowitz V."/>
            <person name="Cheng J.-F."/>
            <person name="Hugenholtz P."/>
            <person name="Woyke T."/>
            <person name="Wu D."/>
            <person name="Spring S."/>
            <person name="Schroeder M."/>
            <person name="Brambilla E."/>
            <person name="Klenk H.-P."/>
            <person name="Eisen J.A."/>
        </authorList>
    </citation>
    <scope>NUCLEOTIDE SEQUENCE [LARGE SCALE GENOMIC DNA]</scope>
    <source>
        <strain evidence="2">DSM 13258 / LMG 19739 / B1</strain>
    </source>
</reference>
<protein>
    <submittedName>
        <fullName evidence="1">Uncharacterized protein</fullName>
    </submittedName>
</protein>
<proteinExistence type="predicted"/>
<reference evidence="1 2" key="2">
    <citation type="journal article" date="2012" name="Stand. Genomic Sci.">
        <title>Complete genome sequence of the facultatively anaerobic, appendaged bacterium Muricauda ruestringensis type strain (B1(T)).</title>
        <authorList>
            <person name="Huntemann M."/>
            <person name="Teshima H."/>
            <person name="Lapidus A."/>
            <person name="Nolan M."/>
            <person name="Lucas S."/>
            <person name="Hammon N."/>
            <person name="Deshpande S."/>
            <person name="Cheng J.F."/>
            <person name="Tapia R."/>
            <person name="Goodwin L.A."/>
            <person name="Pitluck S."/>
            <person name="Liolios K."/>
            <person name="Pagani I."/>
            <person name="Ivanova N."/>
            <person name="Mavromatis K."/>
            <person name="Mikhailova N."/>
            <person name="Pati A."/>
            <person name="Chen A."/>
            <person name="Palaniappan K."/>
            <person name="Land M."/>
            <person name="Hauser L."/>
            <person name="Pan C."/>
            <person name="Brambilla E.M."/>
            <person name="Rohde M."/>
            <person name="Spring S."/>
            <person name="Goker M."/>
            <person name="Detter J.C."/>
            <person name="Bristow J."/>
            <person name="Eisen J.A."/>
            <person name="Markowitz V."/>
            <person name="Hugenholtz P."/>
            <person name="Kyrpides N.C."/>
            <person name="Klenk H.P."/>
            <person name="Woyke T."/>
        </authorList>
    </citation>
    <scope>NUCLEOTIDE SEQUENCE [LARGE SCALE GENOMIC DNA]</scope>
    <source>
        <strain evidence="2">DSM 13258 / LMG 19739 / B1</strain>
    </source>
</reference>
<organism evidence="1 2">
    <name type="scientific">Allomuricauda ruestringensis (strain DSM 13258 / CIP 107369 / LMG 19739 / B1)</name>
    <name type="common">Muricauda ruestringensis</name>
    <dbReference type="NCBI Taxonomy" id="886377"/>
    <lineage>
        <taxon>Bacteria</taxon>
        <taxon>Pseudomonadati</taxon>
        <taxon>Bacteroidota</taxon>
        <taxon>Flavobacteriia</taxon>
        <taxon>Flavobacteriales</taxon>
        <taxon>Flavobacteriaceae</taxon>
        <taxon>Flagellimonas</taxon>
    </lineage>
</organism>
<keyword evidence="2" id="KW-1185">Reference proteome</keyword>
<dbReference type="Proteomes" id="UP000008908">
    <property type="component" value="Chromosome"/>
</dbReference>
<dbReference type="AlphaFoldDB" id="G2PS35"/>
<dbReference type="HOGENOM" id="CLU_2118312_0_0_10"/>
<dbReference type="EMBL" id="CP002999">
    <property type="protein sequence ID" value="AEM69625.1"/>
    <property type="molecule type" value="Genomic_DNA"/>
</dbReference>
<sequence>MDLQRKLHAKGIKGLQNDTIPISVRVLNNGFPSFHHRNRPTPYAYGNVSLACSFGTGLSVTRPLLSESGLFIAIPHADIAKEMWIGDTDTGIQGSNLSQRIRVPWRLGISWQHS</sequence>
<gene>
    <name evidence="1" type="ordered locus">Murru_0574</name>
</gene>
<accession>G2PS35</accession>
<evidence type="ECO:0000313" key="1">
    <source>
        <dbReference type="EMBL" id="AEM69625.1"/>
    </source>
</evidence>
<dbReference type="KEGG" id="mrs:Murru_0574"/>
<name>G2PS35_ALLRU</name>